<dbReference type="RefSeq" id="WP_068122030.1">
    <property type="nucleotide sequence ID" value="NZ_CCXJ01000466.1"/>
</dbReference>
<organism evidence="1 2">
    <name type="scientific">Nocardioides massiliensis</name>
    <dbReference type="NCBI Taxonomy" id="1325935"/>
    <lineage>
        <taxon>Bacteria</taxon>
        <taxon>Bacillati</taxon>
        <taxon>Actinomycetota</taxon>
        <taxon>Actinomycetes</taxon>
        <taxon>Propionibacteriales</taxon>
        <taxon>Nocardioidaceae</taxon>
        <taxon>Nocardioides</taxon>
    </lineage>
</organism>
<protein>
    <submittedName>
        <fullName evidence="1">Uncharacterized protein</fullName>
    </submittedName>
</protein>
<proteinExistence type="predicted"/>
<dbReference type="EMBL" id="JAUSQM010000001">
    <property type="protein sequence ID" value="MDP9820402.1"/>
    <property type="molecule type" value="Genomic_DNA"/>
</dbReference>
<gene>
    <name evidence="1" type="ORF">J2S59_000211</name>
</gene>
<dbReference type="Proteomes" id="UP001240447">
    <property type="component" value="Unassembled WGS sequence"/>
</dbReference>
<reference evidence="1 2" key="1">
    <citation type="submission" date="2023-07" db="EMBL/GenBank/DDBJ databases">
        <title>Sequencing the genomes of 1000 actinobacteria strains.</title>
        <authorList>
            <person name="Klenk H.-P."/>
        </authorList>
    </citation>
    <scope>NUCLEOTIDE SEQUENCE [LARGE SCALE GENOMIC DNA]</scope>
    <source>
        <strain evidence="1 2">GD13</strain>
    </source>
</reference>
<keyword evidence="2" id="KW-1185">Reference proteome</keyword>
<evidence type="ECO:0000313" key="2">
    <source>
        <dbReference type="Proteomes" id="UP001240447"/>
    </source>
</evidence>
<comment type="caution">
    <text evidence="1">The sequence shown here is derived from an EMBL/GenBank/DDBJ whole genome shotgun (WGS) entry which is preliminary data.</text>
</comment>
<evidence type="ECO:0000313" key="1">
    <source>
        <dbReference type="EMBL" id="MDP9820402.1"/>
    </source>
</evidence>
<accession>A0ABT9NJ09</accession>
<sequence>MPLTLFHTCSGHPDGHIGTFTPTRRTRLGCGCTRFDLTRCDGIRLHALDGVCPMHANDLDTQETP</sequence>
<name>A0ABT9NJ09_9ACTN</name>